<accession>A0A8T3BJF5</accession>
<sequence>MVFSAKHLPLVKFFFIIIFLMQVFNSESTRTLVSLEASASPKCSSSTKMKLSCSRKSYQIDCCMYMANETPPSNAGHSPSIGHNLPPELLI</sequence>
<organism evidence="3 4">
    <name type="scientific">Dendrobium nobile</name>
    <name type="common">Orchid</name>
    <dbReference type="NCBI Taxonomy" id="94219"/>
    <lineage>
        <taxon>Eukaryota</taxon>
        <taxon>Viridiplantae</taxon>
        <taxon>Streptophyta</taxon>
        <taxon>Embryophyta</taxon>
        <taxon>Tracheophyta</taxon>
        <taxon>Spermatophyta</taxon>
        <taxon>Magnoliopsida</taxon>
        <taxon>Liliopsida</taxon>
        <taxon>Asparagales</taxon>
        <taxon>Orchidaceae</taxon>
        <taxon>Epidendroideae</taxon>
        <taxon>Malaxideae</taxon>
        <taxon>Dendrobiinae</taxon>
        <taxon>Dendrobium</taxon>
    </lineage>
</organism>
<evidence type="ECO:0000313" key="3">
    <source>
        <dbReference type="EMBL" id="KAI0514184.1"/>
    </source>
</evidence>
<keyword evidence="4" id="KW-1185">Reference proteome</keyword>
<feature type="region of interest" description="Disordered" evidence="1">
    <location>
        <begin position="72"/>
        <end position="91"/>
    </location>
</feature>
<dbReference type="SMR" id="A0A8T3BJF5"/>
<evidence type="ECO:0000256" key="1">
    <source>
        <dbReference type="SAM" id="MobiDB-lite"/>
    </source>
</evidence>
<name>A0A8T3BJF5_DENNO</name>
<feature type="signal peptide" evidence="2">
    <location>
        <begin position="1"/>
        <end position="28"/>
    </location>
</feature>
<dbReference type="AlphaFoldDB" id="A0A8T3BJF5"/>
<evidence type="ECO:0000256" key="2">
    <source>
        <dbReference type="SAM" id="SignalP"/>
    </source>
</evidence>
<dbReference type="EMBL" id="JAGYWB010000008">
    <property type="protein sequence ID" value="KAI0514184.1"/>
    <property type="molecule type" value="Genomic_DNA"/>
</dbReference>
<protein>
    <submittedName>
        <fullName evidence="3">Uncharacterized protein</fullName>
    </submittedName>
</protein>
<keyword evidence="2" id="KW-0732">Signal</keyword>
<evidence type="ECO:0000313" key="4">
    <source>
        <dbReference type="Proteomes" id="UP000829196"/>
    </source>
</evidence>
<comment type="caution">
    <text evidence="3">The sequence shown here is derived from an EMBL/GenBank/DDBJ whole genome shotgun (WGS) entry which is preliminary data.</text>
</comment>
<reference evidence="3" key="1">
    <citation type="journal article" date="2022" name="Front. Genet.">
        <title>Chromosome-Scale Assembly of the Dendrobium nobile Genome Provides Insights Into the Molecular Mechanism of the Biosynthesis of the Medicinal Active Ingredient of Dendrobium.</title>
        <authorList>
            <person name="Xu Q."/>
            <person name="Niu S.-C."/>
            <person name="Li K.-L."/>
            <person name="Zheng P.-J."/>
            <person name="Zhang X.-J."/>
            <person name="Jia Y."/>
            <person name="Liu Y."/>
            <person name="Niu Y.-X."/>
            <person name="Yu L.-H."/>
            <person name="Chen D.-F."/>
            <person name="Zhang G.-Q."/>
        </authorList>
    </citation>
    <scope>NUCLEOTIDE SEQUENCE</scope>
    <source>
        <tissue evidence="3">Leaf</tissue>
    </source>
</reference>
<gene>
    <name evidence="3" type="ORF">KFK09_010219</name>
</gene>
<proteinExistence type="predicted"/>
<dbReference type="Proteomes" id="UP000829196">
    <property type="component" value="Unassembled WGS sequence"/>
</dbReference>
<feature type="chain" id="PRO_5035932377" evidence="2">
    <location>
        <begin position="29"/>
        <end position="91"/>
    </location>
</feature>